<dbReference type="InterPro" id="IPR029442">
    <property type="entry name" value="GyrI-like"/>
</dbReference>
<dbReference type="Pfam" id="PF06445">
    <property type="entry name" value="GyrI-like"/>
    <property type="match status" value="1"/>
</dbReference>
<evidence type="ECO:0000313" key="2">
    <source>
        <dbReference type="EMBL" id="OPJ61210.1"/>
    </source>
</evidence>
<sequence>MTDKFDFKKEFKELYMPKTKPMIIDVPEIIFIMIDGKGNPNTCKEYKNAMEVLYGLSYSIKMSKMSGTQPDGYFEYVVPPLEGLWWTNGERFDGIHIKNKDEFCWTSMIRQPNFVTVEVFETAKKVLTKKKPNLDLSLARLEVFNEGKCAQIMHIGSFDDEPSTIKVLEEFIVEAGYQNDISEKRKHHEIYLSDPRKVSSEKLKTVIRHPIV</sequence>
<dbReference type="PIRSF" id="PIRSF031644">
    <property type="entry name" value="UCP031644"/>
    <property type="match status" value="1"/>
</dbReference>
<protein>
    <recommendedName>
        <fullName evidence="1">GyrI-like small molecule binding domain-containing protein</fullName>
    </recommendedName>
</protein>
<dbReference type="RefSeq" id="WP_079424750.1">
    <property type="nucleotide sequence ID" value="NZ_MZGV01000024.1"/>
</dbReference>
<feature type="domain" description="GyrI-like small molecule binding" evidence="1">
    <location>
        <begin position="20"/>
        <end position="211"/>
    </location>
</feature>
<comment type="caution">
    <text evidence="2">The sequence shown here is derived from an EMBL/GenBank/DDBJ whole genome shotgun (WGS) entry which is preliminary data.</text>
</comment>
<dbReference type="Proteomes" id="UP000190080">
    <property type="component" value="Unassembled WGS sequence"/>
</dbReference>
<accession>A0A1V4IN31</accession>
<proteinExistence type="predicted"/>
<name>A0A1V4IN31_9CLOT</name>
<evidence type="ECO:0000313" key="3">
    <source>
        <dbReference type="Proteomes" id="UP000190080"/>
    </source>
</evidence>
<dbReference type="InterPro" id="IPR008319">
    <property type="entry name" value="GyrI-like_CCH_Lin2189-like"/>
</dbReference>
<dbReference type="InterPro" id="IPR011256">
    <property type="entry name" value="Reg_factor_effector_dom_sf"/>
</dbReference>
<dbReference type="SUPFAM" id="SSF55136">
    <property type="entry name" value="Probable bacterial effector-binding domain"/>
    <property type="match status" value="1"/>
</dbReference>
<dbReference type="Gene3D" id="3.20.80.10">
    <property type="entry name" value="Regulatory factor, effector binding domain"/>
    <property type="match status" value="1"/>
</dbReference>
<dbReference type="EMBL" id="MZGV01000024">
    <property type="protein sequence ID" value="OPJ61210.1"/>
    <property type="molecule type" value="Genomic_DNA"/>
</dbReference>
<keyword evidence="3" id="KW-1185">Reference proteome</keyword>
<dbReference type="AlphaFoldDB" id="A0A1V4IN31"/>
<dbReference type="OrthoDB" id="4772335at2"/>
<gene>
    <name evidence="2" type="ORF">CLORY_24220</name>
</gene>
<reference evidence="2 3" key="1">
    <citation type="submission" date="2017-03" db="EMBL/GenBank/DDBJ databases">
        <title>Genome sequence of Clostridium oryzae DSM 28571.</title>
        <authorList>
            <person name="Poehlein A."/>
            <person name="Daniel R."/>
        </authorList>
    </citation>
    <scope>NUCLEOTIDE SEQUENCE [LARGE SCALE GENOMIC DNA]</scope>
    <source>
        <strain evidence="2 3">DSM 28571</strain>
    </source>
</reference>
<organism evidence="2 3">
    <name type="scientific">Clostridium oryzae</name>
    <dbReference type="NCBI Taxonomy" id="1450648"/>
    <lineage>
        <taxon>Bacteria</taxon>
        <taxon>Bacillati</taxon>
        <taxon>Bacillota</taxon>
        <taxon>Clostridia</taxon>
        <taxon>Eubacteriales</taxon>
        <taxon>Clostridiaceae</taxon>
        <taxon>Clostridium</taxon>
    </lineage>
</organism>
<evidence type="ECO:0000259" key="1">
    <source>
        <dbReference type="Pfam" id="PF06445"/>
    </source>
</evidence>
<dbReference type="STRING" id="1450648.CLORY_24220"/>